<dbReference type="Pfam" id="PF00136">
    <property type="entry name" value="DNA_pol_B"/>
    <property type="match status" value="1"/>
</dbReference>
<evidence type="ECO:0000256" key="4">
    <source>
        <dbReference type="ARBA" id="ARBA00022695"/>
    </source>
</evidence>
<evidence type="ECO:0000256" key="1">
    <source>
        <dbReference type="ARBA" id="ARBA00005755"/>
    </source>
</evidence>
<keyword evidence="6" id="KW-0238">DNA-binding</keyword>
<dbReference type="Proteomes" id="UP001258017">
    <property type="component" value="Unassembled WGS sequence"/>
</dbReference>
<dbReference type="SMART" id="SM00486">
    <property type="entry name" value="POLBc"/>
    <property type="match status" value="1"/>
</dbReference>
<comment type="similarity">
    <text evidence="1">Belongs to the DNA polymerase type-B family.</text>
</comment>
<name>A0AAD9R8K1_9HYME</name>
<comment type="catalytic activity">
    <reaction evidence="7">
        <text>DNA(n) + a 2'-deoxyribonucleoside 5'-triphosphate = DNA(n+1) + diphosphate</text>
        <dbReference type="Rhea" id="RHEA:22508"/>
        <dbReference type="Rhea" id="RHEA-COMP:17339"/>
        <dbReference type="Rhea" id="RHEA-COMP:17340"/>
        <dbReference type="ChEBI" id="CHEBI:33019"/>
        <dbReference type="ChEBI" id="CHEBI:61560"/>
        <dbReference type="ChEBI" id="CHEBI:173112"/>
        <dbReference type="EC" id="2.7.7.7"/>
    </reaction>
</comment>
<dbReference type="InterPro" id="IPR006134">
    <property type="entry name" value="DNA-dir_DNA_pol_B_multi_dom"/>
</dbReference>
<dbReference type="AlphaFoldDB" id="A0AAD9R8K1"/>
<feature type="domain" description="DNA-directed DNA polymerase family B multifunctional" evidence="8">
    <location>
        <begin position="723"/>
        <end position="838"/>
    </location>
</feature>
<dbReference type="SUPFAM" id="SSF56672">
    <property type="entry name" value="DNA/RNA polymerases"/>
    <property type="match status" value="1"/>
</dbReference>
<dbReference type="InterPro" id="IPR050240">
    <property type="entry name" value="DNA_pol_type-B"/>
</dbReference>
<comment type="caution">
    <text evidence="9">The sequence shown here is derived from an EMBL/GenBank/DDBJ whole genome shotgun (WGS) entry which is preliminary data.</text>
</comment>
<dbReference type="GO" id="GO:0003887">
    <property type="term" value="F:DNA-directed DNA polymerase activity"/>
    <property type="evidence" value="ECO:0007669"/>
    <property type="project" value="UniProtKB-KW"/>
</dbReference>
<keyword evidence="5" id="KW-0239">DNA-directed DNA polymerase</keyword>
<feature type="non-terminal residue" evidence="9">
    <location>
        <position position="1072"/>
    </location>
</feature>
<keyword evidence="10" id="KW-1185">Reference proteome</keyword>
<dbReference type="InterPro" id="IPR023211">
    <property type="entry name" value="DNA_pol_palm_dom_sf"/>
</dbReference>
<dbReference type="SUPFAM" id="SSF53098">
    <property type="entry name" value="Ribonuclease H-like"/>
    <property type="match status" value="1"/>
</dbReference>
<proteinExistence type="inferred from homology"/>
<dbReference type="PANTHER" id="PTHR10322:SF23">
    <property type="entry name" value="DNA POLYMERASE DELTA CATALYTIC SUBUNIT"/>
    <property type="match status" value="1"/>
</dbReference>
<dbReference type="EC" id="2.7.7.7" evidence="2"/>
<dbReference type="EMBL" id="JAIFRP010004751">
    <property type="protein sequence ID" value="KAK2574823.1"/>
    <property type="molecule type" value="Genomic_DNA"/>
</dbReference>
<keyword evidence="4" id="KW-0548">Nucleotidyltransferase</keyword>
<dbReference type="GO" id="GO:0042575">
    <property type="term" value="C:DNA polymerase complex"/>
    <property type="evidence" value="ECO:0007669"/>
    <property type="project" value="UniProtKB-ARBA"/>
</dbReference>
<dbReference type="InterPro" id="IPR043502">
    <property type="entry name" value="DNA/RNA_pol_sf"/>
</dbReference>
<evidence type="ECO:0000259" key="8">
    <source>
        <dbReference type="Pfam" id="PF00136"/>
    </source>
</evidence>
<accession>A0AAD9R8K1</accession>
<evidence type="ECO:0000313" key="9">
    <source>
        <dbReference type="EMBL" id="KAK2574823.1"/>
    </source>
</evidence>
<reference evidence="9" key="1">
    <citation type="submission" date="2021-08" db="EMBL/GenBank/DDBJ databases">
        <authorList>
            <person name="Misof B."/>
            <person name="Oliver O."/>
            <person name="Podsiadlowski L."/>
            <person name="Donath A."/>
            <person name="Peters R."/>
            <person name="Mayer C."/>
            <person name="Rust J."/>
            <person name="Gunkel S."/>
            <person name="Lesny P."/>
            <person name="Martin S."/>
            <person name="Oeyen J.P."/>
            <person name="Petersen M."/>
            <person name="Panagiotis P."/>
            <person name="Wilbrandt J."/>
            <person name="Tanja T."/>
        </authorList>
    </citation>
    <scope>NUCLEOTIDE SEQUENCE</scope>
    <source>
        <strain evidence="9">GBR_01_08_01A</strain>
        <tissue evidence="9">Thorax + abdomen</tissue>
    </source>
</reference>
<keyword evidence="3" id="KW-0808">Transferase</keyword>
<evidence type="ECO:0000256" key="7">
    <source>
        <dbReference type="ARBA" id="ARBA00049244"/>
    </source>
</evidence>
<dbReference type="InterPro" id="IPR012337">
    <property type="entry name" value="RNaseH-like_sf"/>
</dbReference>
<evidence type="ECO:0000256" key="2">
    <source>
        <dbReference type="ARBA" id="ARBA00012417"/>
    </source>
</evidence>
<evidence type="ECO:0000313" key="10">
    <source>
        <dbReference type="Proteomes" id="UP001258017"/>
    </source>
</evidence>
<dbReference type="GO" id="GO:0000166">
    <property type="term" value="F:nucleotide binding"/>
    <property type="evidence" value="ECO:0007669"/>
    <property type="project" value="InterPro"/>
</dbReference>
<dbReference type="PANTHER" id="PTHR10322">
    <property type="entry name" value="DNA POLYMERASE CATALYTIC SUBUNIT"/>
    <property type="match status" value="1"/>
</dbReference>
<gene>
    <name evidence="9" type="ORF">KPH14_013130</name>
</gene>
<evidence type="ECO:0000256" key="3">
    <source>
        <dbReference type="ARBA" id="ARBA00022679"/>
    </source>
</evidence>
<reference evidence="9" key="2">
    <citation type="journal article" date="2023" name="Commun. Biol.">
        <title>Intrasexual cuticular hydrocarbon dimorphism in a wasp sheds light on hydrocarbon biosynthesis genes in Hymenoptera.</title>
        <authorList>
            <person name="Moris V.C."/>
            <person name="Podsiadlowski L."/>
            <person name="Martin S."/>
            <person name="Oeyen J.P."/>
            <person name="Donath A."/>
            <person name="Petersen M."/>
            <person name="Wilbrandt J."/>
            <person name="Misof B."/>
            <person name="Liedtke D."/>
            <person name="Thamm M."/>
            <person name="Scheiner R."/>
            <person name="Schmitt T."/>
            <person name="Niehuis O."/>
        </authorList>
    </citation>
    <scope>NUCLEOTIDE SEQUENCE</scope>
    <source>
        <strain evidence="9">GBR_01_08_01A</strain>
    </source>
</reference>
<dbReference type="Gene3D" id="3.90.1600.10">
    <property type="entry name" value="Palm domain of DNA polymerase"/>
    <property type="match status" value="1"/>
</dbReference>
<dbReference type="InterPro" id="IPR006172">
    <property type="entry name" value="DNA-dir_DNA_pol_B"/>
</dbReference>
<dbReference type="InterPro" id="IPR036397">
    <property type="entry name" value="RNaseH_sf"/>
</dbReference>
<evidence type="ECO:0000256" key="6">
    <source>
        <dbReference type="ARBA" id="ARBA00023125"/>
    </source>
</evidence>
<dbReference type="GO" id="GO:0003677">
    <property type="term" value="F:DNA binding"/>
    <property type="evidence" value="ECO:0007669"/>
    <property type="project" value="UniProtKB-KW"/>
</dbReference>
<feature type="non-terminal residue" evidence="9">
    <location>
        <position position="1"/>
    </location>
</feature>
<sequence>DPDAVADIDDANASINLFDQFSIACWSIYDPSTKFFGRVDIEAFDNLFVRENELFELYVLSRLSREKRAAFIKDLYDTPFAFIPVVAWDIETIARNPSTLPRGVTADECLVSIAAVVERPHIDDGRLALVWVYSPDSSELVKDPQFEREQLRRANLLLKPGECNVTDVKIYPYRDERAMLYDFCSQMISGSIYTNLFFHIRPEVASHYDSALVFLVGHNSISYDFSFLLNRLIYFDFFDLVHYLSRYLSRSNDTAHSFCFNDSQICVDTMQFLRTRMRHLSAFDLRSVLRHYKCEILKQSLDAVAIRSFYYELLFRGSENGGGISASSDSSVTIANTSSNSIAATSLSALCARTNVCTRHRYYVAFLRYNLFDCLSLCDLLQKLAFTSYATVLMRYFGSTLNAAMYKGNSHLLPSLMINDCLANKREFLVPTHDNFSLLSLSKYHAESVATRIERIIGGVKLSFEFLPVKRRCDNSNRASRNPLFEFLDYFRTVQYRNLGHDLTTMSIAPPIDAAAATPTTTNTQTPLTTMPPIVSTASTILLRSAYVLSWDFRNVKFDTTASDTNLLDNFQTAYSLPSDDQTALLRIGEKTYVGGMNYAFPCHFKYPILMDYNSFYPSIIRHYRLDVNNVFVTTLKKLLFLVDVGFLDKLIRCRVIRLFDYTSLVDVETFVDRRVFADRSLYDVESPHYRHEWYEGIELTNVNILLRSSRSLDRRLLVLFHKFDDSVVDRIVTQALERRAVWKRLKKQFPNDAIIASKELTDKLLANGTYGYLNYTRSVIFSRATAAAVTLLCRNAFSRTRFIIESPSFLRSLGIDIERWSSRVVYIDTDGCIVILRRARPSPTFDYASSSLTNIFYQDACVDPLSRSKIFARNADHFFPGYKFRTAESTGVTSAAYDHVDQKRLFVDRVNASLDMKHVFLAAEHETAIGGSVFATKKYALYKFQERAKRVDASSVRLRDTVKKTGFESNAMRPIKYLYDVLLRNVNLINNSYGLISSDCFVSKIVHHRYFFHALFDRLYAMWLGCLRLYREREKCDKNLFLSTDRRIAENPAGLDSVDFVRTNFVARLCA</sequence>
<evidence type="ECO:0000256" key="5">
    <source>
        <dbReference type="ARBA" id="ARBA00022932"/>
    </source>
</evidence>
<dbReference type="Gene3D" id="3.30.420.10">
    <property type="entry name" value="Ribonuclease H-like superfamily/Ribonuclease H"/>
    <property type="match status" value="1"/>
</dbReference>
<organism evidence="9 10">
    <name type="scientific">Odynerus spinipes</name>
    <dbReference type="NCBI Taxonomy" id="1348599"/>
    <lineage>
        <taxon>Eukaryota</taxon>
        <taxon>Metazoa</taxon>
        <taxon>Ecdysozoa</taxon>
        <taxon>Arthropoda</taxon>
        <taxon>Hexapoda</taxon>
        <taxon>Insecta</taxon>
        <taxon>Pterygota</taxon>
        <taxon>Neoptera</taxon>
        <taxon>Endopterygota</taxon>
        <taxon>Hymenoptera</taxon>
        <taxon>Apocrita</taxon>
        <taxon>Aculeata</taxon>
        <taxon>Vespoidea</taxon>
        <taxon>Vespidae</taxon>
        <taxon>Eumeninae</taxon>
        <taxon>Odynerus</taxon>
    </lineage>
</organism>
<protein>
    <recommendedName>
        <fullName evidence="2">DNA-directed DNA polymerase</fullName>
        <ecNumber evidence="2">2.7.7.7</ecNumber>
    </recommendedName>
</protein>